<dbReference type="CDD" id="cd16922">
    <property type="entry name" value="HATPase_EvgS-ArcB-TorS-like"/>
    <property type="match status" value="1"/>
</dbReference>
<dbReference type="InterPro" id="IPR000014">
    <property type="entry name" value="PAS"/>
</dbReference>
<protein>
    <recommendedName>
        <fullName evidence="16">Sensory/regulatory protein RpfC</fullName>
        <ecNumber evidence="3">2.7.13.3</ecNumber>
    </recommendedName>
    <alternativeName>
        <fullName evidence="17">Virulence sensor protein BvgS</fullName>
    </alternativeName>
</protein>
<keyword evidence="13" id="KW-0472">Membrane</keyword>
<dbReference type="InterPro" id="IPR036097">
    <property type="entry name" value="HisK_dim/P_sf"/>
</dbReference>
<dbReference type="SMART" id="SM00387">
    <property type="entry name" value="HATPase_c"/>
    <property type="match status" value="1"/>
</dbReference>
<dbReference type="CDD" id="cd00130">
    <property type="entry name" value="PAS"/>
    <property type="match status" value="1"/>
</dbReference>
<keyword evidence="7" id="KW-0812">Transmembrane</keyword>
<evidence type="ECO:0000256" key="6">
    <source>
        <dbReference type="ARBA" id="ARBA00022679"/>
    </source>
</evidence>
<dbReference type="InterPro" id="IPR001789">
    <property type="entry name" value="Sig_transdc_resp-reg_receiver"/>
</dbReference>
<dbReference type="InterPro" id="IPR008207">
    <property type="entry name" value="Sig_transdc_His_kin_Hpt_dom"/>
</dbReference>
<dbReference type="Gene3D" id="3.30.565.10">
    <property type="entry name" value="Histidine kinase-like ATPase, C-terminal domain"/>
    <property type="match status" value="1"/>
</dbReference>
<dbReference type="Gene3D" id="1.10.287.130">
    <property type="match status" value="1"/>
</dbReference>
<dbReference type="PANTHER" id="PTHR45339">
    <property type="entry name" value="HYBRID SIGNAL TRANSDUCTION HISTIDINE KINASE J"/>
    <property type="match status" value="1"/>
</dbReference>
<dbReference type="InterPro" id="IPR035965">
    <property type="entry name" value="PAS-like_dom_sf"/>
</dbReference>
<dbReference type="SMART" id="SM00388">
    <property type="entry name" value="HisKA"/>
    <property type="match status" value="1"/>
</dbReference>
<dbReference type="GO" id="GO:0005524">
    <property type="term" value="F:ATP binding"/>
    <property type="evidence" value="ECO:0007669"/>
    <property type="project" value="UniProtKB-KW"/>
</dbReference>
<feature type="modified residue" description="4-aspartylphosphate" evidence="19">
    <location>
        <position position="650"/>
    </location>
</feature>
<dbReference type="Pfam" id="PF00989">
    <property type="entry name" value="PAS"/>
    <property type="match status" value="1"/>
</dbReference>
<dbReference type="SMART" id="SM00448">
    <property type="entry name" value="REC"/>
    <property type="match status" value="2"/>
</dbReference>
<keyword evidence="8" id="KW-0547">Nucleotide-binding</keyword>
<evidence type="ECO:0000259" key="24">
    <source>
        <dbReference type="PROSITE" id="PS50894"/>
    </source>
</evidence>
<feature type="compositionally biased region" description="Low complexity" evidence="21">
    <location>
        <begin position="736"/>
        <end position="747"/>
    </location>
</feature>
<keyword evidence="6" id="KW-0808">Transferase</keyword>
<evidence type="ECO:0000256" key="21">
    <source>
        <dbReference type="SAM" id="MobiDB-lite"/>
    </source>
</evidence>
<dbReference type="InterPro" id="IPR004358">
    <property type="entry name" value="Sig_transdc_His_kin-like_C"/>
</dbReference>
<dbReference type="NCBIfam" id="TIGR00229">
    <property type="entry name" value="sensory_box"/>
    <property type="match status" value="1"/>
</dbReference>
<evidence type="ECO:0000313" key="26">
    <source>
        <dbReference type="Proteomes" id="UP000306324"/>
    </source>
</evidence>
<keyword evidence="26" id="KW-1185">Reference proteome</keyword>
<evidence type="ECO:0000256" key="10">
    <source>
        <dbReference type="ARBA" id="ARBA00022840"/>
    </source>
</evidence>
<name>A0A5S4ES50_9PROT</name>
<dbReference type="FunFam" id="1.10.287.130:FF:000002">
    <property type="entry name" value="Two-component osmosensing histidine kinase"/>
    <property type="match status" value="1"/>
</dbReference>
<evidence type="ECO:0000256" key="13">
    <source>
        <dbReference type="ARBA" id="ARBA00023136"/>
    </source>
</evidence>
<dbReference type="PRINTS" id="PR00344">
    <property type="entry name" value="BCTRLSENSOR"/>
</dbReference>
<feature type="region of interest" description="Disordered" evidence="21">
    <location>
        <begin position="736"/>
        <end position="759"/>
    </location>
</feature>
<evidence type="ECO:0000256" key="18">
    <source>
        <dbReference type="PROSITE-ProRule" id="PRU00110"/>
    </source>
</evidence>
<dbReference type="SUPFAM" id="SSF47384">
    <property type="entry name" value="Homodimeric domain of signal transducing histidine kinase"/>
    <property type="match status" value="1"/>
</dbReference>
<dbReference type="InterPro" id="IPR036641">
    <property type="entry name" value="HPT_dom_sf"/>
</dbReference>
<dbReference type="CDD" id="cd00082">
    <property type="entry name" value="HisKA"/>
    <property type="match status" value="1"/>
</dbReference>
<evidence type="ECO:0000256" key="3">
    <source>
        <dbReference type="ARBA" id="ARBA00012438"/>
    </source>
</evidence>
<evidence type="ECO:0000256" key="17">
    <source>
        <dbReference type="ARBA" id="ARBA00070152"/>
    </source>
</evidence>
<keyword evidence="9" id="KW-0418">Kinase</keyword>
<dbReference type="Pfam" id="PF01627">
    <property type="entry name" value="Hpt"/>
    <property type="match status" value="1"/>
</dbReference>
<dbReference type="Pfam" id="PF00072">
    <property type="entry name" value="Response_reg"/>
    <property type="match status" value="2"/>
</dbReference>
<evidence type="ECO:0000256" key="1">
    <source>
        <dbReference type="ARBA" id="ARBA00000085"/>
    </source>
</evidence>
<evidence type="ECO:0000256" key="16">
    <source>
        <dbReference type="ARBA" id="ARBA00068150"/>
    </source>
</evidence>
<accession>A0A5S4ES50</accession>
<evidence type="ECO:0000256" key="4">
    <source>
        <dbReference type="ARBA" id="ARBA00022475"/>
    </source>
</evidence>
<comment type="caution">
    <text evidence="18">Lacks conserved residue(s) required for the propagation of feature annotation.</text>
</comment>
<dbReference type="EC" id="2.7.13.3" evidence="3"/>
<dbReference type="InterPro" id="IPR003661">
    <property type="entry name" value="HisK_dim/P_dom"/>
</dbReference>
<dbReference type="GO" id="GO:0006355">
    <property type="term" value="P:regulation of DNA-templated transcription"/>
    <property type="evidence" value="ECO:0007669"/>
    <property type="project" value="InterPro"/>
</dbReference>
<evidence type="ECO:0000256" key="12">
    <source>
        <dbReference type="ARBA" id="ARBA00023012"/>
    </source>
</evidence>
<feature type="domain" description="Response regulatory" evidence="23">
    <location>
        <begin position="601"/>
        <end position="721"/>
    </location>
</feature>
<feature type="coiled-coil region" evidence="20">
    <location>
        <begin position="171"/>
        <end position="201"/>
    </location>
</feature>
<dbReference type="InterPro" id="IPR013767">
    <property type="entry name" value="PAS_fold"/>
</dbReference>
<organism evidence="25 26">
    <name type="scientific">Candidatus Accumulibacter phosphatis</name>
    <dbReference type="NCBI Taxonomy" id="327160"/>
    <lineage>
        <taxon>Bacteria</taxon>
        <taxon>Pseudomonadati</taxon>
        <taxon>Pseudomonadota</taxon>
        <taxon>Betaproteobacteria</taxon>
        <taxon>Candidatus Accumulibacter</taxon>
    </lineage>
</organism>
<proteinExistence type="predicted"/>
<dbReference type="Gene3D" id="3.30.450.20">
    <property type="entry name" value="PAS domain"/>
    <property type="match status" value="1"/>
</dbReference>
<dbReference type="Gene3D" id="3.40.50.2300">
    <property type="match status" value="2"/>
</dbReference>
<evidence type="ECO:0000256" key="7">
    <source>
        <dbReference type="ARBA" id="ARBA00022692"/>
    </source>
</evidence>
<dbReference type="Gene3D" id="1.20.120.160">
    <property type="entry name" value="HPT domain"/>
    <property type="match status" value="1"/>
</dbReference>
<evidence type="ECO:0000256" key="8">
    <source>
        <dbReference type="ARBA" id="ARBA00022741"/>
    </source>
</evidence>
<dbReference type="InterPro" id="IPR003594">
    <property type="entry name" value="HATPase_dom"/>
</dbReference>
<dbReference type="SMART" id="SM00091">
    <property type="entry name" value="PAS"/>
    <property type="match status" value="1"/>
</dbReference>
<evidence type="ECO:0000256" key="2">
    <source>
        <dbReference type="ARBA" id="ARBA00004651"/>
    </source>
</evidence>
<comment type="caution">
    <text evidence="25">The sequence shown here is derived from an EMBL/GenBank/DDBJ whole genome shotgun (WGS) entry which is preliminary data.</text>
</comment>
<comment type="subunit">
    <text evidence="15">At low DSF concentrations, interacts with RpfF.</text>
</comment>
<feature type="domain" description="HPt" evidence="24">
    <location>
        <begin position="777"/>
        <end position="868"/>
    </location>
</feature>
<dbReference type="RefSeq" id="WP_171047223.1">
    <property type="nucleotide sequence ID" value="NZ_SWAD01000009.1"/>
</dbReference>
<dbReference type="Pfam" id="PF02518">
    <property type="entry name" value="HATPase_c"/>
    <property type="match status" value="1"/>
</dbReference>
<keyword evidence="5 19" id="KW-0597">Phosphoprotein</keyword>
<dbReference type="SUPFAM" id="SSF52172">
    <property type="entry name" value="CheY-like"/>
    <property type="match status" value="2"/>
</dbReference>
<dbReference type="Proteomes" id="UP000306324">
    <property type="component" value="Unassembled WGS sequence"/>
</dbReference>
<dbReference type="PROSITE" id="PS50894">
    <property type="entry name" value="HPT"/>
    <property type="match status" value="1"/>
</dbReference>
<gene>
    <name evidence="25" type="ORF">ACCUM_1867</name>
</gene>
<comment type="function">
    <text evidence="14">Member of the two-component regulatory system BvgS/BvgA. Phosphorylates BvgA via a four-step phosphorelay in response to environmental signals.</text>
</comment>
<dbReference type="EMBL" id="SWAD01000009">
    <property type="protein sequence ID" value="TMQ78311.1"/>
    <property type="molecule type" value="Genomic_DNA"/>
</dbReference>
<evidence type="ECO:0000256" key="5">
    <source>
        <dbReference type="ARBA" id="ARBA00022553"/>
    </source>
</evidence>
<sequence length="892" mass="97081">MVLPDADPDLTKRLATLERENVLLKIGVKQLTRIREQWTRSLDELTATKSSLQASKQFLDRLLNTAPLPILVVSRPWGRVMMANAAAESLAGCTTANELIGTRALARVEAAARRDVLRSLAMAVVSEVAGDPVGVRMRTRDGEVRQLEVHCAAITGVQRHEHSMILIAQDVSLHLAQVQELERVNAELNRMVDATHRAQKNAEAGSRAKSQFLATMSHEIRTPMNGILGMTELLRGTELSPPQRRFADAVYQSAEHLLSLINDILDFSKIEAGKLELESIPFDLRELVDGVGELFAQPAAAKGVELLCSVPHELPVAVKGDPVRLRQILTNLVSNAVKFTGQGEIVVRVKLLHEDHKQAHFRLEVQDSGIGIGEDQQSRLFHAFVQADGSTTRRFGGTGLGLAIAKKLVEMLGGQIGLISEHGRGSVFWFEMPLLKQTSDACAVNPFAEGLRGLSVLIVDDNATNCEILAHCLRSWSMSYTIASSGQDALQTLDRLESHRFDLAILDLHMPGIDGFSVARAIRAHPRYAALPLILLVSASGTGVTPPERSAIRKDCYLSKPVRHSELFKAMTTLLALQALESPVEHRSSPVLDRKNVLTGRVLIAEDNLVNQTVASAMLESLGVTCSVTENGRATIECLSRERFDLVLMDCQMPEMDGFQATREIRRRQEQGLLYRPLPIVALTANAVEGDRERCLAAGMDDYLSKPFTRDHLSSILWRWLPQAGTGVASSRTTVVPSSAAAASPTSQHSKPEVPDTGQAINPRALDIIRQIPGADDARLLDTVIRAFLADTPARLAKLHAAIATGDADGLRKTAYGLTSSCTHVGAEYLAALCKELERIGRSGRVDDDARHLLANAERALPGVLVALRELHAQGTRVMSASVGDGSHQPMA</sequence>
<dbReference type="InterPro" id="IPR036890">
    <property type="entry name" value="HATPase_C_sf"/>
</dbReference>
<keyword evidence="12" id="KW-0902">Two-component regulatory system</keyword>
<evidence type="ECO:0000259" key="23">
    <source>
        <dbReference type="PROSITE" id="PS50110"/>
    </source>
</evidence>
<evidence type="ECO:0000313" key="25">
    <source>
        <dbReference type="EMBL" id="TMQ78311.1"/>
    </source>
</evidence>
<evidence type="ECO:0000259" key="22">
    <source>
        <dbReference type="PROSITE" id="PS50109"/>
    </source>
</evidence>
<evidence type="ECO:0000256" key="19">
    <source>
        <dbReference type="PROSITE-ProRule" id="PRU00169"/>
    </source>
</evidence>
<dbReference type="CDD" id="cd17546">
    <property type="entry name" value="REC_hyHK_CKI1_RcsC-like"/>
    <property type="match status" value="2"/>
</dbReference>
<evidence type="ECO:0000256" key="14">
    <source>
        <dbReference type="ARBA" id="ARBA00058004"/>
    </source>
</evidence>
<dbReference type="Pfam" id="PF00512">
    <property type="entry name" value="HisKA"/>
    <property type="match status" value="1"/>
</dbReference>
<dbReference type="GO" id="GO:0005886">
    <property type="term" value="C:plasma membrane"/>
    <property type="evidence" value="ECO:0007669"/>
    <property type="project" value="UniProtKB-SubCell"/>
</dbReference>
<dbReference type="FunFam" id="3.30.565.10:FF:000010">
    <property type="entry name" value="Sensor histidine kinase RcsC"/>
    <property type="match status" value="1"/>
</dbReference>
<feature type="modified residue" description="4-aspartylphosphate" evidence="19">
    <location>
        <position position="507"/>
    </location>
</feature>
<evidence type="ECO:0000256" key="15">
    <source>
        <dbReference type="ARBA" id="ARBA00064003"/>
    </source>
</evidence>
<dbReference type="SUPFAM" id="SSF55874">
    <property type="entry name" value="ATPase domain of HSP90 chaperone/DNA topoisomerase II/histidine kinase"/>
    <property type="match status" value="1"/>
</dbReference>
<dbReference type="SUPFAM" id="SSF47226">
    <property type="entry name" value="Histidine-containing phosphotransfer domain, HPT domain"/>
    <property type="match status" value="1"/>
</dbReference>
<dbReference type="PANTHER" id="PTHR45339:SF1">
    <property type="entry name" value="HYBRID SIGNAL TRANSDUCTION HISTIDINE KINASE J"/>
    <property type="match status" value="1"/>
</dbReference>
<reference evidence="25 26" key="1">
    <citation type="submission" date="2019-04" db="EMBL/GenBank/DDBJ databases">
        <title>A novel phosphate-accumulating bacterium identified in bioreactor for phosphate removal from wastewater.</title>
        <authorList>
            <person name="Kotlyarov R.Y."/>
            <person name="Beletsky A.V."/>
            <person name="Kallistova A.Y."/>
            <person name="Dorofeev A.G."/>
            <person name="Nikolaev Y.Y."/>
            <person name="Pimenov N.V."/>
            <person name="Ravin N.V."/>
            <person name="Mardanov A.V."/>
        </authorList>
    </citation>
    <scope>NUCLEOTIDE SEQUENCE [LARGE SCALE GENOMIC DNA]</scope>
    <source>
        <strain evidence="25 26">Bin19</strain>
    </source>
</reference>
<evidence type="ECO:0000256" key="9">
    <source>
        <dbReference type="ARBA" id="ARBA00022777"/>
    </source>
</evidence>
<keyword evidence="4" id="KW-1003">Cell membrane</keyword>
<keyword evidence="11" id="KW-1133">Transmembrane helix</keyword>
<dbReference type="AlphaFoldDB" id="A0A5S4ES50"/>
<dbReference type="InterPro" id="IPR011006">
    <property type="entry name" value="CheY-like_superfamily"/>
</dbReference>
<dbReference type="GO" id="GO:0000155">
    <property type="term" value="F:phosphorelay sensor kinase activity"/>
    <property type="evidence" value="ECO:0007669"/>
    <property type="project" value="InterPro"/>
</dbReference>
<dbReference type="PROSITE" id="PS50109">
    <property type="entry name" value="HIS_KIN"/>
    <property type="match status" value="1"/>
</dbReference>
<dbReference type="InterPro" id="IPR005467">
    <property type="entry name" value="His_kinase_dom"/>
</dbReference>
<keyword evidence="10 25" id="KW-0067">ATP-binding</keyword>
<dbReference type="SUPFAM" id="SSF55785">
    <property type="entry name" value="PYP-like sensor domain (PAS domain)"/>
    <property type="match status" value="1"/>
</dbReference>
<evidence type="ECO:0000256" key="11">
    <source>
        <dbReference type="ARBA" id="ARBA00022989"/>
    </source>
</evidence>
<evidence type="ECO:0000256" key="20">
    <source>
        <dbReference type="SAM" id="Coils"/>
    </source>
</evidence>
<feature type="domain" description="Response regulatory" evidence="23">
    <location>
        <begin position="455"/>
        <end position="575"/>
    </location>
</feature>
<dbReference type="PROSITE" id="PS50110">
    <property type="entry name" value="RESPONSE_REGULATORY"/>
    <property type="match status" value="2"/>
</dbReference>
<keyword evidence="20" id="KW-0175">Coiled coil</keyword>
<comment type="subcellular location">
    <subcellularLocation>
        <location evidence="2">Cell membrane</location>
        <topology evidence="2">Multi-pass membrane protein</topology>
    </subcellularLocation>
</comment>
<feature type="domain" description="Histidine kinase" evidence="22">
    <location>
        <begin position="215"/>
        <end position="436"/>
    </location>
</feature>
<comment type="catalytic activity">
    <reaction evidence="1">
        <text>ATP + protein L-histidine = ADP + protein N-phospho-L-histidine.</text>
        <dbReference type="EC" id="2.7.13.3"/>
    </reaction>
</comment>